<evidence type="ECO:0000313" key="2">
    <source>
        <dbReference type="EMBL" id="MBK7422894.1"/>
    </source>
</evidence>
<protein>
    <submittedName>
        <fullName evidence="2">Transposase</fullName>
    </submittedName>
</protein>
<dbReference type="InterPro" id="IPR047650">
    <property type="entry name" value="Transpos_IS110"/>
</dbReference>
<reference evidence="2" key="1">
    <citation type="submission" date="2020-10" db="EMBL/GenBank/DDBJ databases">
        <title>Connecting structure to function with the recovery of over 1000 high-quality activated sludge metagenome-assembled genomes encoding full-length rRNA genes using long-read sequencing.</title>
        <authorList>
            <person name="Singleton C.M."/>
            <person name="Petriglieri F."/>
            <person name="Kristensen J.M."/>
            <person name="Kirkegaard R.H."/>
            <person name="Michaelsen T.Y."/>
            <person name="Andersen M.H."/>
            <person name="Karst S.M."/>
            <person name="Dueholm M.S."/>
            <person name="Nielsen P.H."/>
            <person name="Albertsen M."/>
        </authorList>
    </citation>
    <scope>NUCLEOTIDE SEQUENCE</scope>
    <source>
        <strain evidence="2">EsbW_18-Q3-R4-48_MAXAC.044</strain>
    </source>
</reference>
<feature type="domain" description="Transposase IS116/IS110/IS902 C-terminal" evidence="1">
    <location>
        <begin position="8"/>
        <end position="67"/>
    </location>
</feature>
<sequence>MPGDWLATAFQRESSLALYMGMAPLNNSSGVRSGCKPPRHVNVRAKAAMMIATAQNAATVSDSKAFYDKKRSQGKTHNQALRALARVLVRIMWSMLKQGRDYQIVSPTKNG</sequence>
<comment type="caution">
    <text evidence="2">The sequence shown here is derived from an EMBL/GenBank/DDBJ whole genome shotgun (WGS) entry which is preliminary data.</text>
</comment>
<dbReference type="PANTHER" id="PTHR33055:SF3">
    <property type="entry name" value="PUTATIVE TRANSPOSASE FOR IS117-RELATED"/>
    <property type="match status" value="1"/>
</dbReference>
<dbReference type="GO" id="GO:0006313">
    <property type="term" value="P:DNA transposition"/>
    <property type="evidence" value="ECO:0007669"/>
    <property type="project" value="InterPro"/>
</dbReference>
<dbReference type="Pfam" id="PF02371">
    <property type="entry name" value="Transposase_20"/>
    <property type="match status" value="1"/>
</dbReference>
<name>A0A9D7FEK8_9RHOO</name>
<dbReference type="InterPro" id="IPR003346">
    <property type="entry name" value="Transposase_20"/>
</dbReference>
<dbReference type="GO" id="GO:0003677">
    <property type="term" value="F:DNA binding"/>
    <property type="evidence" value="ECO:0007669"/>
    <property type="project" value="InterPro"/>
</dbReference>
<dbReference type="EMBL" id="JADJNC010000010">
    <property type="protein sequence ID" value="MBK7422894.1"/>
    <property type="molecule type" value="Genomic_DNA"/>
</dbReference>
<gene>
    <name evidence="2" type="ORF">IPJ48_07245</name>
</gene>
<proteinExistence type="predicted"/>
<accession>A0A9D7FEK8</accession>
<dbReference type="PANTHER" id="PTHR33055">
    <property type="entry name" value="TRANSPOSASE FOR INSERTION SEQUENCE ELEMENT IS1111A"/>
    <property type="match status" value="1"/>
</dbReference>
<dbReference type="GO" id="GO:0004803">
    <property type="term" value="F:transposase activity"/>
    <property type="evidence" value="ECO:0007669"/>
    <property type="project" value="InterPro"/>
</dbReference>
<evidence type="ECO:0000259" key="1">
    <source>
        <dbReference type="Pfam" id="PF02371"/>
    </source>
</evidence>
<evidence type="ECO:0000313" key="3">
    <source>
        <dbReference type="Proteomes" id="UP000886602"/>
    </source>
</evidence>
<organism evidence="2 3">
    <name type="scientific">Candidatus Propionivibrio dominans</name>
    <dbReference type="NCBI Taxonomy" id="2954373"/>
    <lineage>
        <taxon>Bacteria</taxon>
        <taxon>Pseudomonadati</taxon>
        <taxon>Pseudomonadota</taxon>
        <taxon>Betaproteobacteria</taxon>
        <taxon>Rhodocyclales</taxon>
        <taxon>Rhodocyclaceae</taxon>
        <taxon>Propionivibrio</taxon>
    </lineage>
</organism>
<dbReference type="Proteomes" id="UP000886602">
    <property type="component" value="Unassembled WGS sequence"/>
</dbReference>
<dbReference type="AlphaFoldDB" id="A0A9D7FEK8"/>